<evidence type="ECO:0008006" key="2">
    <source>
        <dbReference type="Google" id="ProtNLM"/>
    </source>
</evidence>
<reference evidence="1" key="1">
    <citation type="submission" date="2018-05" db="EMBL/GenBank/DDBJ databases">
        <authorList>
            <person name="Lanie J.A."/>
            <person name="Ng W.-L."/>
            <person name="Kazmierczak K.M."/>
            <person name="Andrzejewski T.M."/>
            <person name="Davidsen T.M."/>
            <person name="Wayne K.J."/>
            <person name="Tettelin H."/>
            <person name="Glass J.I."/>
            <person name="Rusch D."/>
            <person name="Podicherti R."/>
            <person name="Tsui H.-C.T."/>
            <person name="Winkler M.E."/>
        </authorList>
    </citation>
    <scope>NUCLEOTIDE SEQUENCE</scope>
</reference>
<dbReference type="EMBL" id="UINC01149114">
    <property type="protein sequence ID" value="SVD41386.1"/>
    <property type="molecule type" value="Genomic_DNA"/>
</dbReference>
<dbReference type="AlphaFoldDB" id="A0A382V4A5"/>
<gene>
    <name evidence="1" type="ORF">METZ01_LOCUS394240</name>
</gene>
<name>A0A382V4A5_9ZZZZ</name>
<sequence length="174" mass="20116">MKKNKMKVIKFFLFTGILLASCNLYADTFKEEKKYILSVKLPLISKISVMQISTKLSNTDNEKYELNFNVKTLNLIDYISSVNGDGYVSGSINNNIYIPDIYKYDYVRKSKKKSVSLKYLNGKIIEEKFTPEFDKNKLTPILNKQKDNTIDPATLFLRLVDLSRINQCTESIKI</sequence>
<evidence type="ECO:0000313" key="1">
    <source>
        <dbReference type="EMBL" id="SVD41386.1"/>
    </source>
</evidence>
<feature type="non-terminal residue" evidence="1">
    <location>
        <position position="174"/>
    </location>
</feature>
<proteinExistence type="predicted"/>
<accession>A0A382V4A5</accession>
<protein>
    <recommendedName>
        <fullName evidence="2">Lipoprotein</fullName>
    </recommendedName>
</protein>
<dbReference type="PROSITE" id="PS51257">
    <property type="entry name" value="PROKAR_LIPOPROTEIN"/>
    <property type="match status" value="1"/>
</dbReference>
<organism evidence="1">
    <name type="scientific">marine metagenome</name>
    <dbReference type="NCBI Taxonomy" id="408172"/>
    <lineage>
        <taxon>unclassified sequences</taxon>
        <taxon>metagenomes</taxon>
        <taxon>ecological metagenomes</taxon>
    </lineage>
</organism>